<protein>
    <recommendedName>
        <fullName evidence="4">Lipoprotein</fullName>
    </recommendedName>
</protein>
<keyword evidence="1" id="KW-0732">Signal</keyword>
<gene>
    <name evidence="2" type="ORF">COW24_05290</name>
</gene>
<evidence type="ECO:0000313" key="3">
    <source>
        <dbReference type="Proteomes" id="UP000230292"/>
    </source>
</evidence>
<evidence type="ECO:0008006" key="4">
    <source>
        <dbReference type="Google" id="ProtNLM"/>
    </source>
</evidence>
<reference evidence="2 3" key="1">
    <citation type="submission" date="2017-09" db="EMBL/GenBank/DDBJ databases">
        <title>Depth-based differentiation of microbial function through sediment-hosted aquifers and enrichment of novel symbionts in the deep terrestrial subsurface.</title>
        <authorList>
            <person name="Probst A.J."/>
            <person name="Ladd B."/>
            <person name="Jarett J.K."/>
            <person name="Geller-Mcgrath D.E."/>
            <person name="Sieber C.M."/>
            <person name="Emerson J.B."/>
            <person name="Anantharaman K."/>
            <person name="Thomas B.C."/>
            <person name="Malmstrom R."/>
            <person name="Stieglmeier M."/>
            <person name="Klingl A."/>
            <person name="Woyke T."/>
            <person name="Ryan C.M."/>
            <person name="Banfield J.F."/>
        </authorList>
    </citation>
    <scope>NUCLEOTIDE SEQUENCE [LARGE SCALE GENOMIC DNA]</scope>
    <source>
        <strain evidence="2">CG15_BIG_FIL_POST_REV_8_21_14_020_45_12</strain>
    </source>
</reference>
<proteinExistence type="predicted"/>
<dbReference type="EMBL" id="PFGC01000053">
    <property type="protein sequence ID" value="PIW36440.1"/>
    <property type="molecule type" value="Genomic_DNA"/>
</dbReference>
<organism evidence="2 3">
    <name type="scientific">Candidatus Kerfeldbacteria bacterium CG15_BIG_FIL_POST_REV_8_21_14_020_45_12</name>
    <dbReference type="NCBI Taxonomy" id="2014247"/>
    <lineage>
        <taxon>Bacteria</taxon>
        <taxon>Candidatus Kerfeldiibacteriota</taxon>
    </lineage>
</organism>
<feature type="chain" id="PRO_5014824732" description="Lipoprotein" evidence="1">
    <location>
        <begin position="19"/>
        <end position="396"/>
    </location>
</feature>
<dbReference type="PROSITE" id="PS51257">
    <property type="entry name" value="PROKAR_LIPOPROTEIN"/>
    <property type="match status" value="1"/>
</dbReference>
<comment type="caution">
    <text evidence="2">The sequence shown here is derived from an EMBL/GenBank/DDBJ whole genome shotgun (WGS) entry which is preliminary data.</text>
</comment>
<dbReference type="Proteomes" id="UP000230292">
    <property type="component" value="Unassembled WGS sequence"/>
</dbReference>
<evidence type="ECO:0000256" key="1">
    <source>
        <dbReference type="SAM" id="SignalP"/>
    </source>
</evidence>
<sequence>MGKKIVFGFALASLFLMGAGCQSVEPAVNQNSSAEETSVEVSDVNSEVTEENTFEMAFFYQYVGGFKNGVGENGVRVGTTNDGVLINSSGKDSISWTLGSEATRTYGDPVFSYLQNGTWAMTSWSGPNDPDGSANLLYQESVCPFVDESKVVSISSKFDEGCRKTPGLVMGKTSQVFPATGGNYMFHMVMGDVYLAHLSDSDSSALELGTMCVLDKPVSSLAELGVGDSTVVLEKSQTDGLLLSDTAVGHRSDGAWVLFVKGSPASSTCERPSLCELCSRSIYRTTSYDLIHWSELEEVVQQASIPEATTTEDGEVWLYWQDFSEACAANDQLLANRAPISTAYEQAGSFELSVPQRISIDGESFQTNTSVHYATNGNPVTLPDQTAYDSLVACLR</sequence>
<feature type="signal peptide" evidence="1">
    <location>
        <begin position="1"/>
        <end position="18"/>
    </location>
</feature>
<accession>A0A2M7H2I8</accession>
<name>A0A2M7H2I8_9BACT</name>
<dbReference type="AlphaFoldDB" id="A0A2M7H2I8"/>
<evidence type="ECO:0000313" key="2">
    <source>
        <dbReference type="EMBL" id="PIW36440.1"/>
    </source>
</evidence>